<keyword evidence="2 7" id="KW-0813">Transport</keyword>
<evidence type="ECO:0000256" key="5">
    <source>
        <dbReference type="ARBA" id="ARBA00023136"/>
    </source>
</evidence>
<dbReference type="Pfam" id="PF13715">
    <property type="entry name" value="CarbopepD_reg_2"/>
    <property type="match status" value="1"/>
</dbReference>
<protein>
    <submittedName>
        <fullName evidence="10">SusC/RagA family TonB-linked outer membrane protein</fullName>
    </submittedName>
</protein>
<dbReference type="InterPro" id="IPR036942">
    <property type="entry name" value="Beta-barrel_TonB_sf"/>
</dbReference>
<feature type="chain" id="PRO_5026992038" evidence="8">
    <location>
        <begin position="22"/>
        <end position="1029"/>
    </location>
</feature>
<gene>
    <name evidence="10" type="ORF">G3570_10240</name>
</gene>
<evidence type="ECO:0000256" key="4">
    <source>
        <dbReference type="ARBA" id="ARBA00022692"/>
    </source>
</evidence>
<evidence type="ECO:0000313" key="10">
    <source>
        <dbReference type="EMBL" id="NGP77013.1"/>
    </source>
</evidence>
<dbReference type="Gene3D" id="2.60.40.1120">
    <property type="entry name" value="Carboxypeptidase-like, regulatory domain"/>
    <property type="match status" value="1"/>
</dbReference>
<evidence type="ECO:0000256" key="3">
    <source>
        <dbReference type="ARBA" id="ARBA00022452"/>
    </source>
</evidence>
<keyword evidence="3 7" id="KW-1134">Transmembrane beta strand</keyword>
<dbReference type="InterPro" id="IPR008969">
    <property type="entry name" value="CarboxyPept-like_regulatory"/>
</dbReference>
<organism evidence="10 11">
    <name type="scientific">Halalkalibaculum roseum</name>
    <dbReference type="NCBI Taxonomy" id="2709311"/>
    <lineage>
        <taxon>Bacteria</taxon>
        <taxon>Pseudomonadati</taxon>
        <taxon>Balneolota</taxon>
        <taxon>Balneolia</taxon>
        <taxon>Balneolales</taxon>
        <taxon>Balneolaceae</taxon>
        <taxon>Halalkalibaculum</taxon>
    </lineage>
</organism>
<dbReference type="InterPro" id="IPR012910">
    <property type="entry name" value="Plug_dom"/>
</dbReference>
<keyword evidence="11" id="KW-1185">Reference proteome</keyword>
<evidence type="ECO:0000313" key="11">
    <source>
        <dbReference type="Proteomes" id="UP000473278"/>
    </source>
</evidence>
<dbReference type="SUPFAM" id="SSF49464">
    <property type="entry name" value="Carboxypeptidase regulatory domain-like"/>
    <property type="match status" value="1"/>
</dbReference>
<feature type="domain" description="TonB-dependent receptor plug" evidence="9">
    <location>
        <begin position="125"/>
        <end position="228"/>
    </location>
</feature>
<sequence length="1029" mass="113442">MLRKILSTAFVALFMTTLAYAQSGSITGVITDQTSGEAMPGVTVQLVELNRGAATNIDGVYAITNVPAGTYTLRASFVGFKARSVQVTIGSGETTRDLQLQQDILGLEEVVVTGVGTGTETTKLGFSVAKVGEQELTTVPAADVGSAIQAKVPGVTIVKASGDPSRAATIRLRGSTSLSDDQEPLIIVDGIITDGSLADINMQDVESIEIVKGAAAASLYGSLAGNGVIQIITKRGSKSIDKPQLTFRSEYGFSTLGNEYPVAKTHPWVEDYTLTSDGAAVASWPGFNTYDADRVWDNEFPVYNDNLDAVFEGQPYNSNFINVANSSETFNYYASYENLSQEGVIKNLPNYNRNSVRLNADYTYDNRFRIGFSGSYVNVEYPDITEQGQGSNFFYSVLTAPPIINFNERNPNGTFSNSPQGYDIVGSNFQNPLYVAEQFQDNFTRDRYIMGFTVNYEINDNFTIDGRQSFDKRFTLQETFAPVGYQTPTPSTALNNGFEGRETFENSTSITELWATGRFQVEDLGIRVIAKYLYEDREFENYDFSGFNYSVSGIRNFGAVDSDTYSIGSEFITERAENIILDSEFDYQDKLILGGMVRRDGSSSFGEDERYSIYYRGSLAYRVTEDIDINNVQELKLRVSYGTSGLRPPFEAQYETYSAGATVLLPNVLGNTEIKPSVVAETEFGVDVAFLDKFNASLNYSWTNTTNDYLLAPLGGDNPFSAQWQNVGEIENRTFEASLQGNLVQQRDLQAGFNLSFSKTLQKVTDLGGVPAFTRAAGAAINLFRFEEGVSYGAMYGNKLIGSVNELTLDENGFVLNAGGGTLTPDDFSVNSLGHVVITADAGTQAERPMYLVDETGTPDIVQIGDTQPDFQVGLSGNFNWKNLGLFMVWDWSQGGEVYNYSKQLLYFNFMHADLEDFTRAGFDPDYALASDGLYNASNALSHFVEDASYLKLREVSLSYTLTNSNLGKIGNYLRDVQFSVVGRNLLTFTDYTGYDPEVALRTNSTNFRIDEYSYPNFRTFSGSVRVRF</sequence>
<dbReference type="Gene3D" id="2.40.170.20">
    <property type="entry name" value="TonB-dependent receptor, beta-barrel domain"/>
    <property type="match status" value="1"/>
</dbReference>
<name>A0A6M1T9V4_9BACT</name>
<keyword evidence="8" id="KW-0732">Signal</keyword>
<accession>A0A6M1T9V4</accession>
<dbReference type="PROSITE" id="PS52016">
    <property type="entry name" value="TONB_DEPENDENT_REC_3"/>
    <property type="match status" value="1"/>
</dbReference>
<evidence type="ECO:0000256" key="1">
    <source>
        <dbReference type="ARBA" id="ARBA00004571"/>
    </source>
</evidence>
<dbReference type="AlphaFoldDB" id="A0A6M1T9V4"/>
<dbReference type="InterPro" id="IPR037066">
    <property type="entry name" value="Plug_dom_sf"/>
</dbReference>
<evidence type="ECO:0000259" key="9">
    <source>
        <dbReference type="Pfam" id="PF07715"/>
    </source>
</evidence>
<keyword evidence="4 7" id="KW-0812">Transmembrane</keyword>
<dbReference type="Proteomes" id="UP000473278">
    <property type="component" value="Unassembled WGS sequence"/>
</dbReference>
<dbReference type="RefSeq" id="WP_165141968.1">
    <property type="nucleotide sequence ID" value="NZ_JAALLT010000003.1"/>
</dbReference>
<reference evidence="10 11" key="1">
    <citation type="submission" date="2020-02" db="EMBL/GenBank/DDBJ databases">
        <title>Balneolaceae bacterium YR4-1, complete genome.</title>
        <authorList>
            <person name="Li Y."/>
            <person name="Wu S."/>
        </authorList>
    </citation>
    <scope>NUCLEOTIDE SEQUENCE [LARGE SCALE GENOMIC DNA]</scope>
    <source>
        <strain evidence="10 11">YR4-1</strain>
    </source>
</reference>
<comment type="caution">
    <text evidence="10">The sequence shown here is derived from an EMBL/GenBank/DDBJ whole genome shotgun (WGS) entry which is preliminary data.</text>
</comment>
<comment type="similarity">
    <text evidence="7">Belongs to the TonB-dependent receptor family.</text>
</comment>
<dbReference type="Pfam" id="PF07715">
    <property type="entry name" value="Plug"/>
    <property type="match status" value="1"/>
</dbReference>
<feature type="signal peptide" evidence="8">
    <location>
        <begin position="1"/>
        <end position="21"/>
    </location>
</feature>
<evidence type="ECO:0000256" key="7">
    <source>
        <dbReference type="PROSITE-ProRule" id="PRU01360"/>
    </source>
</evidence>
<dbReference type="SUPFAM" id="SSF56935">
    <property type="entry name" value="Porins"/>
    <property type="match status" value="1"/>
</dbReference>
<comment type="subcellular location">
    <subcellularLocation>
        <location evidence="1 7">Cell outer membrane</location>
        <topology evidence="1 7">Multi-pass membrane protein</topology>
    </subcellularLocation>
</comment>
<keyword evidence="5 7" id="KW-0472">Membrane</keyword>
<dbReference type="EMBL" id="JAALLT010000003">
    <property type="protein sequence ID" value="NGP77013.1"/>
    <property type="molecule type" value="Genomic_DNA"/>
</dbReference>
<dbReference type="Gene3D" id="2.170.130.10">
    <property type="entry name" value="TonB-dependent receptor, plug domain"/>
    <property type="match status" value="1"/>
</dbReference>
<dbReference type="InterPro" id="IPR023996">
    <property type="entry name" value="TonB-dep_OMP_SusC/RagA"/>
</dbReference>
<evidence type="ECO:0000256" key="6">
    <source>
        <dbReference type="ARBA" id="ARBA00023237"/>
    </source>
</evidence>
<keyword evidence="6 7" id="KW-0998">Cell outer membrane</keyword>
<proteinExistence type="inferred from homology"/>
<dbReference type="GO" id="GO:0009279">
    <property type="term" value="C:cell outer membrane"/>
    <property type="evidence" value="ECO:0007669"/>
    <property type="project" value="UniProtKB-SubCell"/>
</dbReference>
<evidence type="ECO:0000256" key="8">
    <source>
        <dbReference type="SAM" id="SignalP"/>
    </source>
</evidence>
<dbReference type="NCBIfam" id="TIGR04056">
    <property type="entry name" value="OMP_RagA_SusC"/>
    <property type="match status" value="1"/>
</dbReference>
<dbReference type="InterPro" id="IPR039426">
    <property type="entry name" value="TonB-dep_rcpt-like"/>
</dbReference>
<evidence type="ECO:0000256" key="2">
    <source>
        <dbReference type="ARBA" id="ARBA00022448"/>
    </source>
</evidence>